<dbReference type="GO" id="GO:0032040">
    <property type="term" value="C:small-subunit processome"/>
    <property type="evidence" value="ECO:0007669"/>
    <property type="project" value="TreeGrafter"/>
</dbReference>
<dbReference type="PANTHER" id="PTHR17039">
    <property type="entry name" value="U3 SMALL NUCLEOLAR RIBONUCLEOPROTEIN PROTEIN MPP10"/>
    <property type="match status" value="1"/>
</dbReference>
<evidence type="ECO:0000313" key="10">
    <source>
        <dbReference type="Proteomes" id="UP001159042"/>
    </source>
</evidence>
<dbReference type="AlphaFoldDB" id="A0AAV8WG07"/>
<evidence type="ECO:0000256" key="6">
    <source>
        <dbReference type="ARBA" id="ARBA00029455"/>
    </source>
</evidence>
<dbReference type="PIRSF" id="PIRSF017300">
    <property type="entry name" value="snoRNP_Mpp10"/>
    <property type="match status" value="1"/>
</dbReference>
<comment type="function">
    <text evidence="7">Involved in nucleolar processing of pre-18S ribosomal RNA.</text>
</comment>
<evidence type="ECO:0000256" key="3">
    <source>
        <dbReference type="ARBA" id="ARBA00022552"/>
    </source>
</evidence>
<name>A0AAV8WG07_9CUCU</name>
<feature type="compositionally biased region" description="Polar residues" evidence="8">
    <location>
        <begin position="126"/>
        <end position="137"/>
    </location>
</feature>
<evidence type="ECO:0000256" key="2">
    <source>
        <dbReference type="ARBA" id="ARBA00022517"/>
    </source>
</evidence>
<dbReference type="EMBL" id="JANEYG010000001">
    <property type="protein sequence ID" value="KAJ8925363.1"/>
    <property type="molecule type" value="Genomic_DNA"/>
</dbReference>
<dbReference type="Pfam" id="PF04006">
    <property type="entry name" value="Mpp10"/>
    <property type="match status" value="2"/>
</dbReference>
<evidence type="ECO:0000313" key="9">
    <source>
        <dbReference type="EMBL" id="KAJ8925363.1"/>
    </source>
</evidence>
<keyword evidence="10" id="KW-1185">Reference proteome</keyword>
<gene>
    <name evidence="9" type="ORF">NQ315_009193</name>
</gene>
<keyword evidence="4 7" id="KW-0539">Nucleus</keyword>
<dbReference type="GO" id="GO:0006364">
    <property type="term" value="P:rRNA processing"/>
    <property type="evidence" value="ECO:0007669"/>
    <property type="project" value="UniProtKB-KW"/>
</dbReference>
<keyword evidence="5 7" id="KW-0687">Ribonucleoprotein</keyword>
<dbReference type="InterPro" id="IPR012173">
    <property type="entry name" value="Mpp10"/>
</dbReference>
<dbReference type="PANTHER" id="PTHR17039:SF0">
    <property type="entry name" value="U3 SMALL NUCLEOLAR RIBONUCLEOPROTEIN PROTEIN MPP10"/>
    <property type="match status" value="1"/>
</dbReference>
<sequence>MKNQTQCLDAILDNFQLLTKKPSNFSNADDVLLQELKCRIKEIYELSKSEEKKINNSSALPALIIKKFDVEQIWQQIELQNESLVSVSITNVSKLVAGKSQLIFDNFKNELENSGEDNENKEESNTNDGSIKQCSSSESEDGVEISEENDEEMGSDVDDKLEVDSAKAPEEIIMENEFSDTAKRSAVDDNFFKLDEMERFLNVEEKRMQGDVQNESDDSDSGVSKDDIDLFKDDSDNSDDDEKVKTAKFKDFFVAKDTKKEKRNKFLEAVESDDPGDVIEKKSSLELREQRLKKKIQEFEENAINEKPWQLKGEIRAEDRPQNSLLEEIVDFDLTSRPAPIITEQTTLQLEDIIKQRIKDKVFDSVERKSKPVDTPLEYKKKLVLDQEKSKHSLAQIYEKEFLEQQATLDPDNANKQEEEPELHKEIKTSMKTLFNKLDALSNFHFTPKPSIPELKIVNNLPAVSMEEVAPNAVSDGALLAPEEVKNKTKGEIIAKGERTATDKKRERRKKKLKQRVHLKEKQKRENIVNKWNPGLGNKYSKQKVKNMLEKVTMERNTEKMDESISSSAVKSSKAFFFTITR</sequence>
<comment type="subcellular location">
    <subcellularLocation>
        <location evidence="1 7">Nucleus</location>
        <location evidence="1 7">Nucleolus</location>
    </subcellularLocation>
</comment>
<dbReference type="GO" id="GO:0005732">
    <property type="term" value="C:sno(s)RNA-containing ribonucleoprotein complex"/>
    <property type="evidence" value="ECO:0007669"/>
    <property type="project" value="UniProtKB-UniRule"/>
</dbReference>
<evidence type="ECO:0000256" key="4">
    <source>
        <dbReference type="ARBA" id="ARBA00023242"/>
    </source>
</evidence>
<reference evidence="9 10" key="1">
    <citation type="journal article" date="2023" name="Insect Mol. Biol.">
        <title>Genome sequencing provides insights into the evolution of gene families encoding plant cell wall-degrading enzymes in longhorned beetles.</title>
        <authorList>
            <person name="Shin N.R."/>
            <person name="Okamura Y."/>
            <person name="Kirsch R."/>
            <person name="Pauchet Y."/>
        </authorList>
    </citation>
    <scope>NUCLEOTIDE SEQUENCE [LARGE SCALE GENOMIC DNA]</scope>
    <source>
        <strain evidence="9">EAD_L_NR</strain>
    </source>
</reference>
<evidence type="ECO:0000256" key="1">
    <source>
        <dbReference type="ARBA" id="ARBA00004604"/>
    </source>
</evidence>
<feature type="compositionally biased region" description="Basic and acidic residues" evidence="8">
    <location>
        <begin position="223"/>
        <end position="235"/>
    </location>
</feature>
<evidence type="ECO:0000256" key="5">
    <source>
        <dbReference type="ARBA" id="ARBA00023274"/>
    </source>
</evidence>
<accession>A0AAV8WG07</accession>
<keyword evidence="3 7" id="KW-0698">rRNA processing</keyword>
<dbReference type="GO" id="GO:0034457">
    <property type="term" value="C:Mpp10 complex"/>
    <property type="evidence" value="ECO:0007669"/>
    <property type="project" value="UniProtKB-UniRule"/>
</dbReference>
<keyword evidence="2 7" id="KW-0690">Ribosome biogenesis</keyword>
<proteinExistence type="inferred from homology"/>
<feature type="region of interest" description="Disordered" evidence="8">
    <location>
        <begin position="204"/>
        <end position="242"/>
    </location>
</feature>
<comment type="caution">
    <text evidence="9">The sequence shown here is derived from an EMBL/GenBank/DDBJ whole genome shotgun (WGS) entry which is preliminary data.</text>
</comment>
<evidence type="ECO:0000256" key="8">
    <source>
        <dbReference type="SAM" id="MobiDB-lite"/>
    </source>
</evidence>
<protein>
    <recommendedName>
        <fullName evidence="7">U3 small nucleolar ribonucleoprotein protein MPP10</fullName>
    </recommendedName>
</protein>
<comment type="similarity">
    <text evidence="6 7">Belongs to the MPP10 family.</text>
</comment>
<feature type="region of interest" description="Disordered" evidence="8">
    <location>
        <begin position="112"/>
        <end position="162"/>
    </location>
</feature>
<dbReference type="Proteomes" id="UP001159042">
    <property type="component" value="Unassembled WGS sequence"/>
</dbReference>
<evidence type="ECO:0000256" key="7">
    <source>
        <dbReference type="PIRNR" id="PIRNR017300"/>
    </source>
</evidence>
<organism evidence="9 10">
    <name type="scientific">Exocentrus adspersus</name>
    <dbReference type="NCBI Taxonomy" id="1586481"/>
    <lineage>
        <taxon>Eukaryota</taxon>
        <taxon>Metazoa</taxon>
        <taxon>Ecdysozoa</taxon>
        <taxon>Arthropoda</taxon>
        <taxon>Hexapoda</taxon>
        <taxon>Insecta</taxon>
        <taxon>Pterygota</taxon>
        <taxon>Neoptera</taxon>
        <taxon>Endopterygota</taxon>
        <taxon>Coleoptera</taxon>
        <taxon>Polyphaga</taxon>
        <taxon>Cucujiformia</taxon>
        <taxon>Chrysomeloidea</taxon>
        <taxon>Cerambycidae</taxon>
        <taxon>Lamiinae</taxon>
        <taxon>Acanthocinini</taxon>
        <taxon>Exocentrus</taxon>
    </lineage>
</organism>
<feature type="compositionally biased region" description="Acidic residues" evidence="8">
    <location>
        <begin position="138"/>
        <end position="156"/>
    </location>
</feature>